<comment type="subcellular location">
    <subcellularLocation>
        <location evidence="1">Cell membrane</location>
        <topology evidence="1">Multi-pass membrane protein</topology>
    </subcellularLocation>
</comment>
<feature type="transmembrane region" description="Helical" evidence="9">
    <location>
        <begin position="206"/>
        <end position="225"/>
    </location>
</feature>
<name>A0ABP5UEA5_9ACTN</name>
<dbReference type="Gene3D" id="1.20.1250.20">
    <property type="entry name" value="MFS general substrate transporter like domains"/>
    <property type="match status" value="1"/>
</dbReference>
<dbReference type="SUPFAM" id="SSF103473">
    <property type="entry name" value="MFS general substrate transporter"/>
    <property type="match status" value="1"/>
</dbReference>
<dbReference type="InterPro" id="IPR011701">
    <property type="entry name" value="MFS"/>
</dbReference>
<evidence type="ECO:0000256" key="2">
    <source>
        <dbReference type="ARBA" id="ARBA00008537"/>
    </source>
</evidence>
<keyword evidence="7 9" id="KW-0472">Membrane</keyword>
<proteinExistence type="inferred from homology"/>
<feature type="transmembrane region" description="Helical" evidence="9">
    <location>
        <begin position="446"/>
        <end position="463"/>
    </location>
</feature>
<feature type="transmembrane region" description="Helical" evidence="9">
    <location>
        <begin position="86"/>
        <end position="106"/>
    </location>
</feature>
<evidence type="ECO:0000256" key="6">
    <source>
        <dbReference type="ARBA" id="ARBA00022989"/>
    </source>
</evidence>
<evidence type="ECO:0000256" key="1">
    <source>
        <dbReference type="ARBA" id="ARBA00004651"/>
    </source>
</evidence>
<dbReference type="NCBIfam" id="TIGR00711">
    <property type="entry name" value="efflux_EmrB"/>
    <property type="match status" value="1"/>
</dbReference>
<feature type="transmembrane region" description="Helical" evidence="9">
    <location>
        <begin position="145"/>
        <end position="167"/>
    </location>
</feature>
<organism evidence="11 12">
    <name type="scientific">Streptomyces cuspidosporus</name>
    <dbReference type="NCBI Taxonomy" id="66882"/>
    <lineage>
        <taxon>Bacteria</taxon>
        <taxon>Bacillati</taxon>
        <taxon>Actinomycetota</taxon>
        <taxon>Actinomycetes</taxon>
        <taxon>Kitasatosporales</taxon>
        <taxon>Streptomycetaceae</taxon>
        <taxon>Streptomyces</taxon>
    </lineage>
</organism>
<feature type="transmembrane region" description="Helical" evidence="9">
    <location>
        <begin position="366"/>
        <end position="385"/>
    </location>
</feature>
<comment type="similarity">
    <text evidence="2">Belongs to the major facilitator superfamily. EmrB family.</text>
</comment>
<evidence type="ECO:0000256" key="4">
    <source>
        <dbReference type="ARBA" id="ARBA00022475"/>
    </source>
</evidence>
<evidence type="ECO:0000256" key="8">
    <source>
        <dbReference type="ARBA" id="ARBA00023251"/>
    </source>
</evidence>
<feature type="transmembrane region" description="Helical" evidence="9">
    <location>
        <begin position="112"/>
        <end position="133"/>
    </location>
</feature>
<keyword evidence="12" id="KW-1185">Reference proteome</keyword>
<dbReference type="PRINTS" id="PR01036">
    <property type="entry name" value="TCRTETB"/>
</dbReference>
<dbReference type="InterPro" id="IPR036259">
    <property type="entry name" value="MFS_trans_sf"/>
</dbReference>
<feature type="transmembrane region" description="Helical" evidence="9">
    <location>
        <begin position="59"/>
        <end position="79"/>
    </location>
</feature>
<dbReference type="InterPro" id="IPR020846">
    <property type="entry name" value="MFS_dom"/>
</dbReference>
<dbReference type="Pfam" id="PF07690">
    <property type="entry name" value="MFS_1"/>
    <property type="match status" value="1"/>
</dbReference>
<keyword evidence="6 9" id="KW-1133">Transmembrane helix</keyword>
<evidence type="ECO:0000259" key="10">
    <source>
        <dbReference type="PROSITE" id="PS50850"/>
    </source>
</evidence>
<dbReference type="InterPro" id="IPR004638">
    <property type="entry name" value="EmrB-like"/>
</dbReference>
<dbReference type="RefSeq" id="WP_346179361.1">
    <property type="nucleotide sequence ID" value="NZ_BAAASD010000077.1"/>
</dbReference>
<evidence type="ECO:0000256" key="3">
    <source>
        <dbReference type="ARBA" id="ARBA00022448"/>
    </source>
</evidence>
<feature type="transmembrane region" description="Helical" evidence="9">
    <location>
        <begin position="308"/>
        <end position="329"/>
    </location>
</feature>
<feature type="domain" description="Major facilitator superfamily (MFS) profile" evidence="10">
    <location>
        <begin position="21"/>
        <end position="467"/>
    </location>
</feature>
<dbReference type="PANTHER" id="PTHR42718:SF9">
    <property type="entry name" value="MAJOR FACILITATOR SUPERFAMILY MULTIDRUG TRANSPORTER MFSC"/>
    <property type="match status" value="1"/>
</dbReference>
<accession>A0ABP5UEA5</accession>
<dbReference type="Gene3D" id="1.20.1720.10">
    <property type="entry name" value="Multidrug resistance protein D"/>
    <property type="match status" value="1"/>
</dbReference>
<keyword evidence="3" id="KW-0813">Transport</keyword>
<reference evidence="12" key="1">
    <citation type="journal article" date="2019" name="Int. J. Syst. Evol. Microbiol.">
        <title>The Global Catalogue of Microorganisms (GCM) 10K type strain sequencing project: providing services to taxonomists for standard genome sequencing and annotation.</title>
        <authorList>
            <consortium name="The Broad Institute Genomics Platform"/>
            <consortium name="The Broad Institute Genome Sequencing Center for Infectious Disease"/>
            <person name="Wu L."/>
            <person name="Ma J."/>
        </authorList>
    </citation>
    <scope>NUCLEOTIDE SEQUENCE [LARGE SCALE GENOMIC DNA]</scope>
    <source>
        <strain evidence="12">JCM 4316</strain>
    </source>
</reference>
<sequence length="490" mass="50427">MAPTTHTSGDAPPTTPRLAVLASVVTLGSIMSVLDTTVVNVAINPLAERFDAPLATVQWVASGYSLALAAVIPVTAWAIRRFGTKRVYMTAIALFTLGSLLAGTAWSIESLVAFRMVQGLGGGMIVPTGMTIMMRAATPETMGRIMSIMGIPILIGPVSGPVLGGWLVDSFSWRWMFTINVPIGALALLVAARALPRAQGAPGRRLDVPGLLMLSPGLAALLYGLSTGAERRDFGDLGVLLPAAVGAALVVGFVLRARTSPHPLIDLRLYRDRAFTAGAVTLALFVVGYFGSMLLLPMYFQVVRGESVTASGVLGAPLGLAAGVTMQFSGRLADRVPPRRLVAGGVATAALGMGLLTAQLSDNLAYWRLALSLLVLGTGVGLTMMPTMAAATRGISPDDAPSASTALQITSQVAAAVGVALFSVTLSVNGGGATTPTHSGPFADTYLWAVALMLAAVLPALRLPGRPPAAIPVAPPAAQAPAERPAQERA</sequence>
<evidence type="ECO:0000256" key="7">
    <source>
        <dbReference type="ARBA" id="ARBA00023136"/>
    </source>
</evidence>
<gene>
    <name evidence="11" type="ORF">GCM10010246_82350</name>
</gene>
<dbReference type="Proteomes" id="UP001500253">
    <property type="component" value="Unassembled WGS sequence"/>
</dbReference>
<evidence type="ECO:0000313" key="11">
    <source>
        <dbReference type="EMBL" id="GAA2374949.1"/>
    </source>
</evidence>
<keyword evidence="5 9" id="KW-0812">Transmembrane</keyword>
<feature type="transmembrane region" description="Helical" evidence="9">
    <location>
        <begin position="406"/>
        <end position="426"/>
    </location>
</feature>
<evidence type="ECO:0000313" key="12">
    <source>
        <dbReference type="Proteomes" id="UP001500253"/>
    </source>
</evidence>
<feature type="transmembrane region" description="Helical" evidence="9">
    <location>
        <begin position="18"/>
        <end position="39"/>
    </location>
</feature>
<dbReference type="PROSITE" id="PS50850">
    <property type="entry name" value="MFS"/>
    <property type="match status" value="1"/>
</dbReference>
<dbReference type="EMBL" id="BAAASD010000077">
    <property type="protein sequence ID" value="GAA2374949.1"/>
    <property type="molecule type" value="Genomic_DNA"/>
</dbReference>
<keyword evidence="4" id="KW-1003">Cell membrane</keyword>
<keyword evidence="8" id="KW-0046">Antibiotic resistance</keyword>
<feature type="transmembrane region" description="Helical" evidence="9">
    <location>
        <begin position="237"/>
        <end position="255"/>
    </location>
</feature>
<dbReference type="PANTHER" id="PTHR42718">
    <property type="entry name" value="MAJOR FACILITATOR SUPERFAMILY MULTIDRUG TRANSPORTER MFSC"/>
    <property type="match status" value="1"/>
</dbReference>
<feature type="transmembrane region" description="Helical" evidence="9">
    <location>
        <begin position="341"/>
        <end position="360"/>
    </location>
</feature>
<evidence type="ECO:0000256" key="9">
    <source>
        <dbReference type="SAM" id="Phobius"/>
    </source>
</evidence>
<protein>
    <submittedName>
        <fullName evidence="11">MFS transporter</fullName>
    </submittedName>
</protein>
<comment type="caution">
    <text evidence="11">The sequence shown here is derived from an EMBL/GenBank/DDBJ whole genome shotgun (WGS) entry which is preliminary data.</text>
</comment>
<dbReference type="CDD" id="cd17503">
    <property type="entry name" value="MFS_LmrB_MDR_like"/>
    <property type="match status" value="1"/>
</dbReference>
<feature type="transmembrane region" description="Helical" evidence="9">
    <location>
        <begin position="275"/>
        <end position="296"/>
    </location>
</feature>
<evidence type="ECO:0000256" key="5">
    <source>
        <dbReference type="ARBA" id="ARBA00022692"/>
    </source>
</evidence>
<feature type="transmembrane region" description="Helical" evidence="9">
    <location>
        <begin position="173"/>
        <end position="194"/>
    </location>
</feature>